<dbReference type="InterPro" id="IPR006158">
    <property type="entry name" value="Cobalamin-bd"/>
</dbReference>
<dbReference type="EMBL" id="QBUD01000002">
    <property type="protein sequence ID" value="PUB17432.1"/>
    <property type="molecule type" value="Genomic_DNA"/>
</dbReference>
<evidence type="ECO:0000313" key="2">
    <source>
        <dbReference type="EMBL" id="PUB17432.1"/>
    </source>
</evidence>
<protein>
    <submittedName>
        <fullName evidence="2">B12 binding protein</fullName>
    </submittedName>
</protein>
<sequence>MAVNRNVNAQQSIERSVQVQMPGDIDAAHTGCQALHLHAVPQSPTLFDEPILNMMQQAALGLDSVACSQAVKDALAAGIAAEDIADHYIPEISRRLGDDWCNDELGFGPVTIAGARLQFMLRELGPDWSGDKAADPDAPTILLIVPRNAHHTLGAMVLAGQMRRKGFSVRVLLDANSHEIAECVRRSIYDAVFISATPGETLESLRLIVRFIKSSSAQEIPVVIGGSLIDLETGQKLAVKTGADYATKSPEEALELCGLRAKTRNSAIRPVRGT</sequence>
<evidence type="ECO:0000259" key="1">
    <source>
        <dbReference type="PROSITE" id="PS51332"/>
    </source>
</evidence>
<accession>A0A2T6KMI5</accession>
<dbReference type="AlphaFoldDB" id="A0A2T6KMI5"/>
<name>A0A2T6KMI5_9RHOB</name>
<dbReference type="GO" id="GO:0031419">
    <property type="term" value="F:cobalamin binding"/>
    <property type="evidence" value="ECO:0007669"/>
    <property type="project" value="InterPro"/>
</dbReference>
<feature type="domain" description="B12-binding" evidence="1">
    <location>
        <begin position="138"/>
        <end position="269"/>
    </location>
</feature>
<dbReference type="PROSITE" id="PS51332">
    <property type="entry name" value="B12_BINDING"/>
    <property type="match status" value="1"/>
</dbReference>
<dbReference type="Pfam" id="PF02310">
    <property type="entry name" value="B12-binding"/>
    <property type="match status" value="1"/>
</dbReference>
<dbReference type="CDD" id="cd02065">
    <property type="entry name" value="B12-binding_like"/>
    <property type="match status" value="1"/>
</dbReference>
<dbReference type="SUPFAM" id="SSF52242">
    <property type="entry name" value="Cobalamin (vitamin B12)-binding domain"/>
    <property type="match status" value="1"/>
</dbReference>
<dbReference type="Proteomes" id="UP000244523">
    <property type="component" value="Unassembled WGS sequence"/>
</dbReference>
<dbReference type="RefSeq" id="WP_245882587.1">
    <property type="nucleotide sequence ID" value="NZ_QBUD01000002.1"/>
</dbReference>
<dbReference type="GO" id="GO:0046872">
    <property type="term" value="F:metal ion binding"/>
    <property type="evidence" value="ECO:0007669"/>
    <property type="project" value="InterPro"/>
</dbReference>
<gene>
    <name evidence="2" type="ORF">C8N45_102444</name>
</gene>
<reference evidence="2 3" key="1">
    <citation type="submission" date="2018-04" db="EMBL/GenBank/DDBJ databases">
        <title>Genomic Encyclopedia of Archaeal and Bacterial Type Strains, Phase II (KMG-II): from individual species to whole genera.</title>
        <authorList>
            <person name="Goeker M."/>
        </authorList>
    </citation>
    <scope>NUCLEOTIDE SEQUENCE [LARGE SCALE GENOMIC DNA]</scope>
    <source>
        <strain evidence="2 3">DSM 29955</strain>
    </source>
</reference>
<dbReference type="Gene3D" id="3.40.50.280">
    <property type="entry name" value="Cobalamin-binding domain"/>
    <property type="match status" value="1"/>
</dbReference>
<proteinExistence type="predicted"/>
<keyword evidence="3" id="KW-1185">Reference proteome</keyword>
<organism evidence="2 3">
    <name type="scientific">Yoonia sediminilitoris</name>
    <dbReference type="NCBI Taxonomy" id="1286148"/>
    <lineage>
        <taxon>Bacteria</taxon>
        <taxon>Pseudomonadati</taxon>
        <taxon>Pseudomonadota</taxon>
        <taxon>Alphaproteobacteria</taxon>
        <taxon>Rhodobacterales</taxon>
        <taxon>Paracoccaceae</taxon>
        <taxon>Yoonia</taxon>
    </lineage>
</organism>
<evidence type="ECO:0000313" key="3">
    <source>
        <dbReference type="Proteomes" id="UP000244523"/>
    </source>
</evidence>
<dbReference type="InterPro" id="IPR036724">
    <property type="entry name" value="Cobalamin-bd_sf"/>
</dbReference>
<comment type="caution">
    <text evidence="2">The sequence shown here is derived from an EMBL/GenBank/DDBJ whole genome shotgun (WGS) entry which is preliminary data.</text>
</comment>